<proteinExistence type="predicted"/>
<comment type="caution">
    <text evidence="1">The sequence shown here is derived from an EMBL/GenBank/DDBJ whole genome shotgun (WGS) entry which is preliminary data.</text>
</comment>
<evidence type="ECO:0000313" key="2">
    <source>
        <dbReference type="Proteomes" id="UP001163046"/>
    </source>
</evidence>
<keyword evidence="2" id="KW-1185">Reference proteome</keyword>
<feature type="non-terminal residue" evidence="1">
    <location>
        <position position="1"/>
    </location>
</feature>
<evidence type="ECO:0000313" key="1">
    <source>
        <dbReference type="EMBL" id="KAJ7375519.1"/>
    </source>
</evidence>
<protein>
    <submittedName>
        <fullName evidence="1">Uncharacterized protein</fullName>
    </submittedName>
</protein>
<name>A0A9W9Z8L1_9CNID</name>
<reference evidence="1" key="1">
    <citation type="submission" date="2023-01" db="EMBL/GenBank/DDBJ databases">
        <title>Genome assembly of the deep-sea coral Lophelia pertusa.</title>
        <authorList>
            <person name="Herrera S."/>
            <person name="Cordes E."/>
        </authorList>
    </citation>
    <scope>NUCLEOTIDE SEQUENCE</scope>
    <source>
        <strain evidence="1">USNM1676648</strain>
        <tissue evidence="1">Polyp</tissue>
    </source>
</reference>
<dbReference type="AlphaFoldDB" id="A0A9W9Z8L1"/>
<dbReference type="EMBL" id="MU826826">
    <property type="protein sequence ID" value="KAJ7375519.1"/>
    <property type="molecule type" value="Genomic_DNA"/>
</dbReference>
<sequence length="64" mass="7176">LNFIGVTVDQTASMFTLRDTRHLFEPVPAGGTSPPYKCMNCTMEEPAVVKLLRLDMEPLHKSKL</sequence>
<accession>A0A9W9Z8L1</accession>
<dbReference type="Proteomes" id="UP001163046">
    <property type="component" value="Unassembled WGS sequence"/>
</dbReference>
<gene>
    <name evidence="1" type="ORF">OS493_002294</name>
</gene>
<organism evidence="1 2">
    <name type="scientific">Desmophyllum pertusum</name>
    <dbReference type="NCBI Taxonomy" id="174260"/>
    <lineage>
        <taxon>Eukaryota</taxon>
        <taxon>Metazoa</taxon>
        <taxon>Cnidaria</taxon>
        <taxon>Anthozoa</taxon>
        <taxon>Hexacorallia</taxon>
        <taxon>Scleractinia</taxon>
        <taxon>Caryophylliina</taxon>
        <taxon>Caryophylliidae</taxon>
        <taxon>Desmophyllum</taxon>
    </lineage>
</organism>
<dbReference type="OrthoDB" id="415597at2759"/>